<dbReference type="InterPro" id="IPR033900">
    <property type="entry name" value="Gram_neg_porin_domain"/>
</dbReference>
<evidence type="ECO:0000256" key="4">
    <source>
        <dbReference type="ARBA" id="ARBA00022452"/>
    </source>
</evidence>
<evidence type="ECO:0000256" key="10">
    <source>
        <dbReference type="ARBA" id="ARBA00023237"/>
    </source>
</evidence>
<keyword evidence="3" id="KW-0813">Transport</keyword>
<dbReference type="SUPFAM" id="SSF56935">
    <property type="entry name" value="Porins"/>
    <property type="match status" value="1"/>
</dbReference>
<feature type="domain" description="Porin" evidence="11">
    <location>
        <begin position="5"/>
        <end position="308"/>
    </location>
</feature>
<dbReference type="GO" id="GO:0015288">
    <property type="term" value="F:porin activity"/>
    <property type="evidence" value="ECO:0007669"/>
    <property type="project" value="UniProtKB-KW"/>
</dbReference>
<sequence>MWIVSARAQSAVTLYGIVDSGLQYASKVATASGGNAGNSFAFNNAGLGLSTFGLRGREDLGGGLSTNFDLESGISTANGGFASSNGNFWGRRAWVGINGGLGEIRFGLQASPFFLTMFDSDPRSFSSFASGLVIYGDNVAFTGGMNSNAITYISPKVAGFNASAMFAPGGVAGNFQAGQQWSASANYDTGTVMVNAAMYHGNAGGASTPVPTTVQFDGRTLGVAYRFNGFRLKASIVNYNVAGSLNEYVYGAGADYVVTPSVSVNAGAWFSIDRNHEPNHSLLAGVGATYLLSVRTALYAQAGMVSNHGKMNTGLSVTESSIMREVRNATAFGANFGIRHTF</sequence>
<evidence type="ECO:0000256" key="3">
    <source>
        <dbReference type="ARBA" id="ARBA00022448"/>
    </source>
</evidence>
<evidence type="ECO:0000256" key="2">
    <source>
        <dbReference type="ARBA" id="ARBA00011233"/>
    </source>
</evidence>
<evidence type="ECO:0000256" key="1">
    <source>
        <dbReference type="ARBA" id="ARBA00004571"/>
    </source>
</evidence>
<dbReference type="GO" id="GO:0046930">
    <property type="term" value="C:pore complex"/>
    <property type="evidence" value="ECO:0007669"/>
    <property type="project" value="UniProtKB-KW"/>
</dbReference>
<gene>
    <name evidence="12" type="ORF">AYM40_28265</name>
</gene>
<dbReference type="CDD" id="cd00342">
    <property type="entry name" value="gram_neg_porins"/>
    <property type="match status" value="1"/>
</dbReference>
<dbReference type="GO" id="GO:0009279">
    <property type="term" value="C:cell outer membrane"/>
    <property type="evidence" value="ECO:0007669"/>
    <property type="project" value="UniProtKB-SubCell"/>
</dbReference>
<dbReference type="Gene3D" id="2.40.160.10">
    <property type="entry name" value="Porin"/>
    <property type="match status" value="1"/>
</dbReference>
<dbReference type="InterPro" id="IPR023614">
    <property type="entry name" value="Porin_dom_sf"/>
</dbReference>
<dbReference type="Proteomes" id="UP000076852">
    <property type="component" value="Chromosome 2"/>
</dbReference>
<evidence type="ECO:0000256" key="7">
    <source>
        <dbReference type="ARBA" id="ARBA00023065"/>
    </source>
</evidence>
<dbReference type="EMBL" id="CP014579">
    <property type="protein sequence ID" value="ANB76161.1"/>
    <property type="molecule type" value="Genomic_DNA"/>
</dbReference>
<proteinExistence type="predicted"/>
<dbReference type="InterPro" id="IPR002299">
    <property type="entry name" value="Porin_Neis"/>
</dbReference>
<evidence type="ECO:0000256" key="8">
    <source>
        <dbReference type="ARBA" id="ARBA00023114"/>
    </source>
</evidence>
<keyword evidence="6" id="KW-0732">Signal</keyword>
<evidence type="ECO:0000313" key="12">
    <source>
        <dbReference type="EMBL" id="ANB76161.1"/>
    </source>
</evidence>
<keyword evidence="7" id="KW-0406">Ion transport</keyword>
<evidence type="ECO:0000313" key="13">
    <source>
        <dbReference type="Proteomes" id="UP000076852"/>
    </source>
</evidence>
<dbReference type="InterPro" id="IPR050298">
    <property type="entry name" value="Gram-neg_bact_OMP"/>
</dbReference>
<evidence type="ECO:0000256" key="9">
    <source>
        <dbReference type="ARBA" id="ARBA00023136"/>
    </source>
</evidence>
<comment type="subunit">
    <text evidence="2">Homotrimer.</text>
</comment>
<evidence type="ECO:0000256" key="5">
    <source>
        <dbReference type="ARBA" id="ARBA00022692"/>
    </source>
</evidence>
<keyword evidence="8" id="KW-0626">Porin</keyword>
<dbReference type="PRINTS" id="PR00184">
    <property type="entry name" value="NEISSPPORIN"/>
</dbReference>
<keyword evidence="10" id="KW-0998">Cell outer membrane</keyword>
<protein>
    <submittedName>
        <fullName evidence="12">Porin</fullName>
    </submittedName>
</protein>
<dbReference type="GO" id="GO:0034220">
    <property type="term" value="P:monoatomic ion transmembrane transport"/>
    <property type="evidence" value="ECO:0007669"/>
    <property type="project" value="InterPro"/>
</dbReference>
<accession>A0A160FT62</accession>
<dbReference type="Pfam" id="PF13609">
    <property type="entry name" value="Porin_4"/>
    <property type="match status" value="1"/>
</dbReference>
<keyword evidence="4" id="KW-1134">Transmembrane beta strand</keyword>
<evidence type="ECO:0000256" key="6">
    <source>
        <dbReference type="ARBA" id="ARBA00022729"/>
    </source>
</evidence>
<dbReference type="KEGG" id="buz:AYM40_28265"/>
<dbReference type="PRINTS" id="PR00182">
    <property type="entry name" value="ECOLNEIPORIN"/>
</dbReference>
<dbReference type="AlphaFoldDB" id="A0A160FT62"/>
<dbReference type="PANTHER" id="PTHR34501:SF9">
    <property type="entry name" value="MAJOR OUTER MEMBRANE PROTEIN P.IA"/>
    <property type="match status" value="1"/>
</dbReference>
<name>A0A160FT62_9BURK</name>
<keyword evidence="13" id="KW-1185">Reference proteome</keyword>
<organism evidence="12 13">
    <name type="scientific">Paraburkholderia phytofirmans OLGA172</name>
    <dbReference type="NCBI Taxonomy" id="1417228"/>
    <lineage>
        <taxon>Bacteria</taxon>
        <taxon>Pseudomonadati</taxon>
        <taxon>Pseudomonadota</taxon>
        <taxon>Betaproteobacteria</taxon>
        <taxon>Burkholderiales</taxon>
        <taxon>Burkholderiaceae</taxon>
        <taxon>Paraburkholderia</taxon>
    </lineage>
</organism>
<reference evidence="12 13" key="1">
    <citation type="journal article" date="2016" name="Gene">
        <title>PacBio SMRT assembly of a complex multi-replicon genome reveals chlorocatechol degradative operon in a region of genome plasticity.</title>
        <authorList>
            <person name="Ricker N."/>
            <person name="Shen S.Y."/>
            <person name="Goordial J."/>
            <person name="Jin S."/>
            <person name="Fulthorpe R.R."/>
        </authorList>
    </citation>
    <scope>NUCLEOTIDE SEQUENCE [LARGE SCALE GENOMIC DNA]</scope>
    <source>
        <strain evidence="12 13">OLGA172</strain>
    </source>
</reference>
<comment type="subcellular location">
    <subcellularLocation>
        <location evidence="1">Cell outer membrane</location>
        <topology evidence="1">Multi-pass membrane protein</topology>
    </subcellularLocation>
</comment>
<dbReference type="InterPro" id="IPR001702">
    <property type="entry name" value="Porin_Gram-ve"/>
</dbReference>
<dbReference type="PANTHER" id="PTHR34501">
    <property type="entry name" value="PROTEIN YDDL-RELATED"/>
    <property type="match status" value="1"/>
</dbReference>
<dbReference type="STRING" id="1804984.AYM40_28265"/>
<keyword evidence="5" id="KW-0812">Transmembrane</keyword>
<keyword evidence="9" id="KW-0472">Membrane</keyword>
<evidence type="ECO:0000259" key="11">
    <source>
        <dbReference type="Pfam" id="PF13609"/>
    </source>
</evidence>